<keyword evidence="5 7" id="KW-0472">Membrane</keyword>
<dbReference type="RefSeq" id="XP_015412606.1">
    <property type="nucleotide sequence ID" value="XM_015545414.1"/>
</dbReference>
<keyword evidence="10" id="KW-1185">Reference proteome</keyword>
<feature type="transmembrane region" description="Helical" evidence="7">
    <location>
        <begin position="446"/>
        <end position="467"/>
    </location>
</feature>
<feature type="transmembrane region" description="Helical" evidence="7">
    <location>
        <begin position="300"/>
        <end position="325"/>
    </location>
</feature>
<feature type="transmembrane region" description="Helical" evidence="7">
    <location>
        <begin position="345"/>
        <end position="365"/>
    </location>
</feature>
<accession>A0A0L1JJT3</accession>
<dbReference type="EMBL" id="JNOM01000001">
    <property type="protein sequence ID" value="KNG91683.1"/>
    <property type="molecule type" value="Genomic_DNA"/>
</dbReference>
<feature type="transmembrane region" description="Helical" evidence="7">
    <location>
        <begin position="55"/>
        <end position="76"/>
    </location>
</feature>
<evidence type="ECO:0000256" key="5">
    <source>
        <dbReference type="ARBA" id="ARBA00023136"/>
    </source>
</evidence>
<evidence type="ECO:0000256" key="2">
    <source>
        <dbReference type="ARBA" id="ARBA00008335"/>
    </source>
</evidence>
<dbReference type="PANTHER" id="PTHR23502:SF68">
    <property type="entry name" value="MULTIDRUG TRANSPORTER, PUTATIVE (AFU_ORTHOLOGUE AFUA_3G01120)-RELATED"/>
    <property type="match status" value="1"/>
</dbReference>
<feature type="transmembrane region" description="Helical" evidence="7">
    <location>
        <begin position="479"/>
        <end position="501"/>
    </location>
</feature>
<feature type="region of interest" description="Disordered" evidence="6">
    <location>
        <begin position="1"/>
        <end position="43"/>
    </location>
</feature>
<evidence type="ECO:0000256" key="1">
    <source>
        <dbReference type="ARBA" id="ARBA00004141"/>
    </source>
</evidence>
<dbReference type="FunFam" id="1.20.1250.20:FF:000011">
    <property type="entry name" value="MFS multidrug transporter, putative"/>
    <property type="match status" value="1"/>
</dbReference>
<feature type="transmembrane region" description="Helical" evidence="7">
    <location>
        <begin position="411"/>
        <end position="434"/>
    </location>
</feature>
<dbReference type="Gene3D" id="1.20.1250.20">
    <property type="entry name" value="MFS general substrate transporter like domains"/>
    <property type="match status" value="1"/>
</dbReference>
<dbReference type="GeneID" id="26801960"/>
<dbReference type="InterPro" id="IPR020846">
    <property type="entry name" value="MFS_dom"/>
</dbReference>
<sequence length="515" mass="56318">MGDKEEPPAIRRTHSGHEWGGESAEKVSHPSTQEVAWDEPADPARPVNWSRTKKWWNMGIISYLTFLTPLTSSIVAPAQGLVMKEFGSTNRTLTSFVVSIYLVGFAVGPLFLAPLSEIYGRLRVYQVGTLIFTVWNIAGALSPNVGALLVFRLFAGISGSSPVTLGAGSVADMFAREERGVAMSIYGLGPLLGPVIGPIAGGYLSEAQGWRWVFWLLAIVVSGVFDPFTRGPNSLVHRYSQESPLFWLSLCYPNPTSRFSCGKKRIESETKPDRGQNAGRALKLDSKKVFIQAITRPTKLLFLTPNVALFSLYTGVVFGYLYLLFTTVTEVYETTYHFSQGATGLVYIGIGVGALIGISCFGAFSDRIQNRLIARNNGQPEPEFRLPPLIPGSFLIPIGLFWYGWSAQMHVHWIMPIIGLSWVACGMIATLLPIQAYLVDAFGEYAASAIAANTVVRSIVGAFLPLAGHSMYAKLGLGWGNSLLGFVALCLLPVPVVFYFYGKKIRMNSRYQVSA</sequence>
<dbReference type="GO" id="GO:0022857">
    <property type="term" value="F:transmembrane transporter activity"/>
    <property type="evidence" value="ECO:0007669"/>
    <property type="project" value="InterPro"/>
</dbReference>
<dbReference type="SUPFAM" id="SSF103473">
    <property type="entry name" value="MFS general substrate transporter"/>
    <property type="match status" value="1"/>
</dbReference>
<proteinExistence type="inferred from homology"/>
<keyword evidence="3 7" id="KW-0812">Transmembrane</keyword>
<feature type="domain" description="Major facilitator superfamily (MFS) profile" evidence="8">
    <location>
        <begin position="57"/>
        <end position="505"/>
    </location>
</feature>
<comment type="subcellular location">
    <subcellularLocation>
        <location evidence="1">Membrane</location>
        <topology evidence="1">Multi-pass membrane protein</topology>
    </subcellularLocation>
</comment>
<evidence type="ECO:0000256" key="7">
    <source>
        <dbReference type="SAM" id="Phobius"/>
    </source>
</evidence>
<feature type="transmembrane region" description="Helical" evidence="7">
    <location>
        <begin position="96"/>
        <end position="115"/>
    </location>
</feature>
<name>A0A0L1JJT3_ASPN3</name>
<reference evidence="9 10" key="1">
    <citation type="submission" date="2014-06" db="EMBL/GenBank/DDBJ databases">
        <title>The Genome of the Aflatoxigenic Filamentous Fungus Aspergillus nomius.</title>
        <authorList>
            <person name="Moore M.G."/>
            <person name="Shannon B.M."/>
            <person name="Brian M.M."/>
        </authorList>
    </citation>
    <scope>NUCLEOTIDE SEQUENCE [LARGE SCALE GENOMIC DNA]</scope>
    <source>
        <strain evidence="9 10">NRRL 13137</strain>
    </source>
</reference>
<gene>
    <name evidence="9" type="ORF">ANOM_000156</name>
</gene>
<evidence type="ECO:0000256" key="4">
    <source>
        <dbReference type="ARBA" id="ARBA00022989"/>
    </source>
</evidence>
<dbReference type="InterPro" id="IPR011701">
    <property type="entry name" value="MFS"/>
</dbReference>
<dbReference type="Proteomes" id="UP000037505">
    <property type="component" value="Unassembled WGS sequence"/>
</dbReference>
<dbReference type="InterPro" id="IPR036259">
    <property type="entry name" value="MFS_trans_sf"/>
</dbReference>
<dbReference type="GO" id="GO:0016020">
    <property type="term" value="C:membrane"/>
    <property type="evidence" value="ECO:0007669"/>
    <property type="project" value="UniProtKB-SubCell"/>
</dbReference>
<feature type="compositionally biased region" description="Basic and acidic residues" evidence="6">
    <location>
        <begin position="1"/>
        <end position="28"/>
    </location>
</feature>
<dbReference type="CDD" id="cd17323">
    <property type="entry name" value="MFS_Tpo1_MDR_like"/>
    <property type="match status" value="1"/>
</dbReference>
<evidence type="ECO:0000259" key="8">
    <source>
        <dbReference type="PROSITE" id="PS50850"/>
    </source>
</evidence>
<dbReference type="AlphaFoldDB" id="A0A0L1JJT3"/>
<evidence type="ECO:0000313" key="9">
    <source>
        <dbReference type="EMBL" id="KNG91683.1"/>
    </source>
</evidence>
<comment type="similarity">
    <text evidence="2">Belongs to the major facilitator superfamily.</text>
</comment>
<dbReference type="PROSITE" id="PS50850">
    <property type="entry name" value="MFS"/>
    <property type="match status" value="1"/>
</dbReference>
<organism evidence="9 10">
    <name type="scientific">Aspergillus nomiae NRRL (strain ATCC 15546 / NRRL 13137 / CBS 260.88 / M93)</name>
    <dbReference type="NCBI Taxonomy" id="1509407"/>
    <lineage>
        <taxon>Eukaryota</taxon>
        <taxon>Fungi</taxon>
        <taxon>Dikarya</taxon>
        <taxon>Ascomycota</taxon>
        <taxon>Pezizomycotina</taxon>
        <taxon>Eurotiomycetes</taxon>
        <taxon>Eurotiomycetidae</taxon>
        <taxon>Eurotiales</taxon>
        <taxon>Aspergillaceae</taxon>
        <taxon>Aspergillus</taxon>
        <taxon>Aspergillus subgen. Circumdati</taxon>
    </lineage>
</organism>
<dbReference type="Pfam" id="PF07690">
    <property type="entry name" value="MFS_1"/>
    <property type="match status" value="1"/>
</dbReference>
<dbReference type="PANTHER" id="PTHR23502">
    <property type="entry name" value="MAJOR FACILITATOR SUPERFAMILY"/>
    <property type="match status" value="1"/>
</dbReference>
<dbReference type="OrthoDB" id="5296287at2759"/>
<evidence type="ECO:0000256" key="3">
    <source>
        <dbReference type="ARBA" id="ARBA00022692"/>
    </source>
</evidence>
<comment type="caution">
    <text evidence="9">The sequence shown here is derived from an EMBL/GenBank/DDBJ whole genome shotgun (WGS) entry which is preliminary data.</text>
</comment>
<evidence type="ECO:0000256" key="6">
    <source>
        <dbReference type="SAM" id="MobiDB-lite"/>
    </source>
</evidence>
<dbReference type="STRING" id="1509407.A0A0L1JJT3"/>
<evidence type="ECO:0000313" key="10">
    <source>
        <dbReference type="Proteomes" id="UP000037505"/>
    </source>
</evidence>
<protein>
    <submittedName>
        <fullName evidence="9">MFS multidrug transporter</fullName>
    </submittedName>
</protein>
<keyword evidence="4 7" id="KW-1133">Transmembrane helix</keyword>
<feature type="transmembrane region" description="Helical" evidence="7">
    <location>
        <begin position="183"/>
        <end position="204"/>
    </location>
</feature>
<feature type="transmembrane region" description="Helical" evidence="7">
    <location>
        <begin position="386"/>
        <end position="405"/>
    </location>
</feature>